<feature type="transmembrane region" description="Helical" evidence="7">
    <location>
        <begin position="65"/>
        <end position="87"/>
    </location>
</feature>
<keyword evidence="4 10" id="KW-0067">ATP-binding</keyword>
<proteinExistence type="predicted"/>
<keyword evidence="5 7" id="KW-1133">Transmembrane helix</keyword>
<feature type="transmembrane region" description="Helical" evidence="7">
    <location>
        <begin position="257"/>
        <end position="276"/>
    </location>
</feature>
<name>A0A2Y8ZTY9_9MICO</name>
<dbReference type="SUPFAM" id="SSF90123">
    <property type="entry name" value="ABC transporter transmembrane region"/>
    <property type="match status" value="1"/>
</dbReference>
<keyword evidence="11" id="KW-1185">Reference proteome</keyword>
<feature type="transmembrane region" description="Helical" evidence="7">
    <location>
        <begin position="144"/>
        <end position="163"/>
    </location>
</feature>
<evidence type="ECO:0000259" key="9">
    <source>
        <dbReference type="PROSITE" id="PS50929"/>
    </source>
</evidence>
<evidence type="ECO:0000313" key="10">
    <source>
        <dbReference type="EMBL" id="SSA35464.1"/>
    </source>
</evidence>
<dbReference type="SMART" id="SM00382">
    <property type="entry name" value="AAA"/>
    <property type="match status" value="1"/>
</dbReference>
<evidence type="ECO:0000256" key="7">
    <source>
        <dbReference type="SAM" id="Phobius"/>
    </source>
</evidence>
<dbReference type="GO" id="GO:0034040">
    <property type="term" value="F:ATPase-coupled lipid transmembrane transporter activity"/>
    <property type="evidence" value="ECO:0007669"/>
    <property type="project" value="TreeGrafter"/>
</dbReference>
<dbReference type="GO" id="GO:0016887">
    <property type="term" value="F:ATP hydrolysis activity"/>
    <property type="evidence" value="ECO:0007669"/>
    <property type="project" value="InterPro"/>
</dbReference>
<dbReference type="SUPFAM" id="SSF52540">
    <property type="entry name" value="P-loop containing nucleoside triphosphate hydrolases"/>
    <property type="match status" value="1"/>
</dbReference>
<evidence type="ECO:0000256" key="5">
    <source>
        <dbReference type="ARBA" id="ARBA00022989"/>
    </source>
</evidence>
<dbReference type="Gene3D" id="1.20.1560.10">
    <property type="entry name" value="ABC transporter type 1, transmembrane domain"/>
    <property type="match status" value="1"/>
</dbReference>
<keyword evidence="3" id="KW-0547">Nucleotide-binding</keyword>
<dbReference type="AlphaFoldDB" id="A0A2Y8ZTY9"/>
<keyword evidence="6 7" id="KW-0472">Membrane</keyword>
<dbReference type="RefSeq" id="WP_109686746.1">
    <property type="nucleotide sequence ID" value="NZ_QGDN01000001.1"/>
</dbReference>
<accession>A0A2Y8ZTY9</accession>
<feature type="transmembrane region" description="Helical" evidence="7">
    <location>
        <begin position="169"/>
        <end position="188"/>
    </location>
</feature>
<dbReference type="Pfam" id="PF00005">
    <property type="entry name" value="ABC_tran"/>
    <property type="match status" value="1"/>
</dbReference>
<evidence type="ECO:0000256" key="1">
    <source>
        <dbReference type="ARBA" id="ARBA00004651"/>
    </source>
</evidence>
<evidence type="ECO:0000259" key="8">
    <source>
        <dbReference type="PROSITE" id="PS50893"/>
    </source>
</evidence>
<evidence type="ECO:0000256" key="6">
    <source>
        <dbReference type="ARBA" id="ARBA00023136"/>
    </source>
</evidence>
<dbReference type="OrthoDB" id="9806127at2"/>
<dbReference type="GO" id="GO:0005886">
    <property type="term" value="C:plasma membrane"/>
    <property type="evidence" value="ECO:0007669"/>
    <property type="project" value="UniProtKB-SubCell"/>
</dbReference>
<sequence>MTTAVLPVADGRQIRRYLRTLLPGRRLLLMGTILVMLGVSLLNLAIPVAIGWITQAVVDRRPASALTIPIALLTVAVIAGAICTYFARFLLSRLVFPAVGALREDALSHAVDLPIDVVEAGGSGDLISRVSGDAERVTDAASEVLGYFVTSALAIVAALIGLAAIDWRFALAGLLAVPIQAHTLRWYLRRSRPIYAGGRAADGRRAAALLTGFTALPTLRALGLTGQQRDRIETASRESMSYELAAMRTMTRFWGRLNLAEFVGLAAILLTGFLLVRSGSTSIGAATAAALFFAGLFGPINGVLATFDTLQQAAAGVGRLVGVTTVPRHEPTFATGTDQVVEATDVTFGYADGPAVLRDVTLRVGPGEKVAIVGTTGSGKSSLATLVAGLRTARSGSIRWGTSIEQRPVALVAQETHVFAGTITDNLRLGRPDATDEQIAQAMTEVGADGWVRTLPDGLQTTVGGGGRPLTAVQAQHLALARVHLMDPTLVVLDEANAEAGSDTSRQLDRAFEAVVRDRAAVVVAHRLNQAADADRILVMEAGQVVEEGTHAELVGSGGRYADLWHAWSAS</sequence>
<dbReference type="PROSITE" id="PS50893">
    <property type="entry name" value="ABC_TRANSPORTER_2"/>
    <property type="match status" value="1"/>
</dbReference>
<dbReference type="InterPro" id="IPR036640">
    <property type="entry name" value="ABC1_TM_sf"/>
</dbReference>
<dbReference type="Gene3D" id="3.40.50.300">
    <property type="entry name" value="P-loop containing nucleotide triphosphate hydrolases"/>
    <property type="match status" value="1"/>
</dbReference>
<evidence type="ECO:0000256" key="3">
    <source>
        <dbReference type="ARBA" id="ARBA00022741"/>
    </source>
</evidence>
<dbReference type="EMBL" id="UESZ01000001">
    <property type="protein sequence ID" value="SSA35464.1"/>
    <property type="molecule type" value="Genomic_DNA"/>
</dbReference>
<dbReference type="InterPro" id="IPR003439">
    <property type="entry name" value="ABC_transporter-like_ATP-bd"/>
</dbReference>
<dbReference type="PANTHER" id="PTHR24221">
    <property type="entry name" value="ATP-BINDING CASSETTE SUB-FAMILY B"/>
    <property type="match status" value="1"/>
</dbReference>
<dbReference type="InterPro" id="IPR003593">
    <property type="entry name" value="AAA+_ATPase"/>
</dbReference>
<evidence type="ECO:0000256" key="2">
    <source>
        <dbReference type="ARBA" id="ARBA00022692"/>
    </source>
</evidence>
<feature type="transmembrane region" description="Helical" evidence="7">
    <location>
        <begin position="27"/>
        <end position="53"/>
    </location>
</feature>
<feature type="domain" description="ABC transmembrane type-1" evidence="9">
    <location>
        <begin position="33"/>
        <end position="312"/>
    </location>
</feature>
<evidence type="ECO:0000256" key="4">
    <source>
        <dbReference type="ARBA" id="ARBA00022840"/>
    </source>
</evidence>
<organism evidence="10 11">
    <name type="scientific">Branchiibius hedensis</name>
    <dbReference type="NCBI Taxonomy" id="672460"/>
    <lineage>
        <taxon>Bacteria</taxon>
        <taxon>Bacillati</taxon>
        <taxon>Actinomycetota</taxon>
        <taxon>Actinomycetes</taxon>
        <taxon>Micrococcales</taxon>
        <taxon>Dermacoccaceae</taxon>
        <taxon>Branchiibius</taxon>
    </lineage>
</organism>
<dbReference type="GO" id="GO:0140359">
    <property type="term" value="F:ABC-type transporter activity"/>
    <property type="evidence" value="ECO:0007669"/>
    <property type="project" value="InterPro"/>
</dbReference>
<dbReference type="Proteomes" id="UP000250028">
    <property type="component" value="Unassembled WGS sequence"/>
</dbReference>
<keyword evidence="2 7" id="KW-0812">Transmembrane</keyword>
<comment type="subcellular location">
    <subcellularLocation>
        <location evidence="1">Cell membrane</location>
        <topology evidence="1">Multi-pass membrane protein</topology>
    </subcellularLocation>
</comment>
<dbReference type="InterPro" id="IPR011527">
    <property type="entry name" value="ABC1_TM_dom"/>
</dbReference>
<feature type="transmembrane region" description="Helical" evidence="7">
    <location>
        <begin position="282"/>
        <end position="304"/>
    </location>
</feature>
<dbReference type="InterPro" id="IPR027417">
    <property type="entry name" value="P-loop_NTPase"/>
</dbReference>
<evidence type="ECO:0000313" key="11">
    <source>
        <dbReference type="Proteomes" id="UP000250028"/>
    </source>
</evidence>
<reference evidence="11" key="1">
    <citation type="submission" date="2016-10" db="EMBL/GenBank/DDBJ databases">
        <authorList>
            <person name="Varghese N."/>
            <person name="Submissions S."/>
        </authorList>
    </citation>
    <scope>NUCLEOTIDE SEQUENCE [LARGE SCALE GENOMIC DNA]</scope>
    <source>
        <strain evidence="11">DSM 22951</strain>
    </source>
</reference>
<dbReference type="PROSITE" id="PS50929">
    <property type="entry name" value="ABC_TM1F"/>
    <property type="match status" value="1"/>
</dbReference>
<dbReference type="Pfam" id="PF00664">
    <property type="entry name" value="ABC_membrane"/>
    <property type="match status" value="1"/>
</dbReference>
<protein>
    <submittedName>
        <fullName evidence="10">ATP-binding cassette, subfamily C</fullName>
    </submittedName>
</protein>
<dbReference type="InterPro" id="IPR039421">
    <property type="entry name" value="Type_1_exporter"/>
</dbReference>
<feature type="domain" description="ABC transporter" evidence="8">
    <location>
        <begin position="341"/>
        <end position="567"/>
    </location>
</feature>
<dbReference type="GO" id="GO:0005524">
    <property type="term" value="F:ATP binding"/>
    <property type="evidence" value="ECO:0007669"/>
    <property type="project" value="UniProtKB-KW"/>
</dbReference>
<dbReference type="CDD" id="cd07346">
    <property type="entry name" value="ABC_6TM_exporters"/>
    <property type="match status" value="1"/>
</dbReference>
<dbReference type="PANTHER" id="PTHR24221:SF654">
    <property type="entry name" value="ATP-BINDING CASSETTE SUB-FAMILY B MEMBER 6"/>
    <property type="match status" value="1"/>
</dbReference>
<gene>
    <name evidence="10" type="ORF">SAMN04489750_2827</name>
</gene>